<accession>A0AAV3YZ10</accession>
<reference evidence="2 3" key="1">
    <citation type="journal article" date="2021" name="Elife">
        <title>Chloroplast acquisition without the gene transfer in kleptoplastic sea slugs, Plakobranchus ocellatus.</title>
        <authorList>
            <person name="Maeda T."/>
            <person name="Takahashi S."/>
            <person name="Yoshida T."/>
            <person name="Shimamura S."/>
            <person name="Takaki Y."/>
            <person name="Nagai Y."/>
            <person name="Toyoda A."/>
            <person name="Suzuki Y."/>
            <person name="Arimoto A."/>
            <person name="Ishii H."/>
            <person name="Satoh N."/>
            <person name="Nishiyama T."/>
            <person name="Hasebe M."/>
            <person name="Maruyama T."/>
            <person name="Minagawa J."/>
            <person name="Obokata J."/>
            <person name="Shigenobu S."/>
        </authorList>
    </citation>
    <scope>NUCLEOTIDE SEQUENCE [LARGE SCALE GENOMIC DNA]</scope>
</reference>
<feature type="compositionally biased region" description="Basic residues" evidence="1">
    <location>
        <begin position="13"/>
        <end position="22"/>
    </location>
</feature>
<keyword evidence="3" id="KW-1185">Reference proteome</keyword>
<organism evidence="2 3">
    <name type="scientific">Plakobranchus ocellatus</name>
    <dbReference type="NCBI Taxonomy" id="259542"/>
    <lineage>
        <taxon>Eukaryota</taxon>
        <taxon>Metazoa</taxon>
        <taxon>Spiralia</taxon>
        <taxon>Lophotrochozoa</taxon>
        <taxon>Mollusca</taxon>
        <taxon>Gastropoda</taxon>
        <taxon>Heterobranchia</taxon>
        <taxon>Euthyneura</taxon>
        <taxon>Panpulmonata</taxon>
        <taxon>Sacoglossa</taxon>
        <taxon>Placobranchoidea</taxon>
        <taxon>Plakobranchidae</taxon>
        <taxon>Plakobranchus</taxon>
    </lineage>
</organism>
<feature type="region of interest" description="Disordered" evidence="1">
    <location>
        <begin position="1"/>
        <end position="55"/>
    </location>
</feature>
<sequence length="124" mass="13902">MSSFLLRVTGGERRRRRRRRRRQGEGMELDDQQGDDTQRRSAGRPSPAVIGMLPASTKRGRTAGVPAGPLFLPVHSFVPSIVPVVLRFSSWPFVCFCFVGLDFVNPLLTLRSAMASARWDITRC</sequence>
<dbReference type="Proteomes" id="UP000735302">
    <property type="component" value="Unassembled WGS sequence"/>
</dbReference>
<evidence type="ECO:0000313" key="3">
    <source>
        <dbReference type="Proteomes" id="UP000735302"/>
    </source>
</evidence>
<gene>
    <name evidence="2" type="ORF">PoB_001417500</name>
</gene>
<protein>
    <submittedName>
        <fullName evidence="2">Uncharacterized protein</fullName>
    </submittedName>
</protein>
<comment type="caution">
    <text evidence="2">The sequence shown here is derived from an EMBL/GenBank/DDBJ whole genome shotgun (WGS) entry which is preliminary data.</text>
</comment>
<dbReference type="AlphaFoldDB" id="A0AAV3YZ10"/>
<proteinExistence type="predicted"/>
<name>A0AAV3YZ10_9GAST</name>
<evidence type="ECO:0000313" key="2">
    <source>
        <dbReference type="EMBL" id="GFN87669.1"/>
    </source>
</evidence>
<dbReference type="EMBL" id="BLXT01001780">
    <property type="protein sequence ID" value="GFN87669.1"/>
    <property type="molecule type" value="Genomic_DNA"/>
</dbReference>
<evidence type="ECO:0000256" key="1">
    <source>
        <dbReference type="SAM" id="MobiDB-lite"/>
    </source>
</evidence>